<dbReference type="SUPFAM" id="SSF46785">
    <property type="entry name" value="Winged helix' DNA-binding domain"/>
    <property type="match status" value="1"/>
</dbReference>
<dbReference type="InterPro" id="IPR050679">
    <property type="entry name" value="Bact_HTH_transcr_reg"/>
</dbReference>
<dbReference type="InterPro" id="IPR028978">
    <property type="entry name" value="Chorismate_lyase_/UTRA_dom_sf"/>
</dbReference>
<dbReference type="Pfam" id="PF00392">
    <property type="entry name" value="GntR"/>
    <property type="match status" value="1"/>
</dbReference>
<dbReference type="Gene3D" id="1.10.10.10">
    <property type="entry name" value="Winged helix-like DNA-binding domain superfamily/Winged helix DNA-binding domain"/>
    <property type="match status" value="1"/>
</dbReference>
<dbReference type="Proteomes" id="UP000672934">
    <property type="component" value="Unassembled WGS sequence"/>
</dbReference>
<comment type="caution">
    <text evidence="5">The sequence shown here is derived from an EMBL/GenBank/DDBJ whole genome shotgun (WGS) entry which is preliminary data.</text>
</comment>
<dbReference type="PROSITE" id="PS50949">
    <property type="entry name" value="HTH_GNTR"/>
    <property type="match status" value="1"/>
</dbReference>
<dbReference type="AlphaFoldDB" id="A0A916IQ59"/>
<dbReference type="SMART" id="SM00345">
    <property type="entry name" value="HTH_GNTR"/>
    <property type="match status" value="1"/>
</dbReference>
<sequence length="256" mass="28527">MIGIIPEHLFATAAPTRGLPVTLPRFKEIEQELRQRIIDSQWPPGAKLPSESELTTEFAVSRITVRQALAGLHNAGLIEKVNGKGSFVRRPSERPDLGPLSGFYEAGRARGKLAYGRLVSARMAKAPAFAVSALGLEAGERVFCVSTLRFWDDVPVGYFQVMGPEARMRRLAEEDLETNDIMTLLETQLGFRLKELSCESTAVAASGEVARRLDVPEGFPLLRIRSTPYDIEGHPLCCAELYFRGDRFSYRWTLSR</sequence>
<dbReference type="SUPFAM" id="SSF64288">
    <property type="entry name" value="Chorismate lyase-like"/>
    <property type="match status" value="1"/>
</dbReference>
<evidence type="ECO:0000256" key="3">
    <source>
        <dbReference type="ARBA" id="ARBA00023163"/>
    </source>
</evidence>
<dbReference type="InterPro" id="IPR000524">
    <property type="entry name" value="Tscrpt_reg_HTH_GntR"/>
</dbReference>
<gene>
    <name evidence="5" type="primary">nagR_2</name>
    <name evidence="5" type="ORF">LMG31506_01237</name>
</gene>
<dbReference type="GO" id="GO:0003700">
    <property type="term" value="F:DNA-binding transcription factor activity"/>
    <property type="evidence" value="ECO:0007669"/>
    <property type="project" value="InterPro"/>
</dbReference>
<proteinExistence type="predicted"/>
<dbReference type="InterPro" id="IPR036390">
    <property type="entry name" value="WH_DNA-bd_sf"/>
</dbReference>
<dbReference type="InterPro" id="IPR036388">
    <property type="entry name" value="WH-like_DNA-bd_sf"/>
</dbReference>
<dbReference type="Gene3D" id="3.40.1410.10">
    <property type="entry name" value="Chorismate lyase-like"/>
    <property type="match status" value="1"/>
</dbReference>
<evidence type="ECO:0000256" key="2">
    <source>
        <dbReference type="ARBA" id="ARBA00023125"/>
    </source>
</evidence>
<keyword evidence="6" id="KW-1185">Reference proteome</keyword>
<keyword evidence="3" id="KW-0804">Transcription</keyword>
<dbReference type="GO" id="GO:0003677">
    <property type="term" value="F:DNA binding"/>
    <property type="evidence" value="ECO:0007669"/>
    <property type="project" value="UniProtKB-KW"/>
</dbReference>
<evidence type="ECO:0000313" key="6">
    <source>
        <dbReference type="Proteomes" id="UP000672934"/>
    </source>
</evidence>
<dbReference type="Pfam" id="PF07702">
    <property type="entry name" value="UTRA"/>
    <property type="match status" value="1"/>
</dbReference>
<evidence type="ECO:0000256" key="1">
    <source>
        <dbReference type="ARBA" id="ARBA00023015"/>
    </source>
</evidence>
<name>A0A916IQ59_9BURK</name>
<evidence type="ECO:0000259" key="4">
    <source>
        <dbReference type="PROSITE" id="PS50949"/>
    </source>
</evidence>
<evidence type="ECO:0000313" key="5">
    <source>
        <dbReference type="EMBL" id="CAG2133761.1"/>
    </source>
</evidence>
<dbReference type="PANTHER" id="PTHR44846">
    <property type="entry name" value="MANNOSYL-D-GLYCERATE TRANSPORT/METABOLISM SYSTEM REPRESSOR MNGR-RELATED"/>
    <property type="match status" value="1"/>
</dbReference>
<dbReference type="EMBL" id="CAJPUY010000004">
    <property type="protein sequence ID" value="CAG2133761.1"/>
    <property type="molecule type" value="Genomic_DNA"/>
</dbReference>
<dbReference type="PRINTS" id="PR00035">
    <property type="entry name" value="HTHGNTR"/>
</dbReference>
<accession>A0A916IQ59</accession>
<protein>
    <submittedName>
        <fullName evidence="5">HTH-type transcriptional repressor NagR</fullName>
    </submittedName>
</protein>
<dbReference type="SMART" id="SM00866">
    <property type="entry name" value="UTRA"/>
    <property type="match status" value="1"/>
</dbReference>
<dbReference type="CDD" id="cd07377">
    <property type="entry name" value="WHTH_GntR"/>
    <property type="match status" value="1"/>
</dbReference>
<feature type="domain" description="HTH gntR-type" evidence="4">
    <location>
        <begin position="23"/>
        <end position="91"/>
    </location>
</feature>
<keyword evidence="2" id="KW-0238">DNA-binding</keyword>
<organism evidence="5 6">
    <name type="scientific">Cupriavidus yeoncheonensis</name>
    <dbReference type="NCBI Taxonomy" id="1462994"/>
    <lineage>
        <taxon>Bacteria</taxon>
        <taxon>Pseudomonadati</taxon>
        <taxon>Pseudomonadota</taxon>
        <taxon>Betaproteobacteria</taxon>
        <taxon>Burkholderiales</taxon>
        <taxon>Burkholderiaceae</taxon>
        <taxon>Cupriavidus</taxon>
    </lineage>
</organism>
<reference evidence="5" key="1">
    <citation type="submission" date="2021-03" db="EMBL/GenBank/DDBJ databases">
        <authorList>
            <person name="Peeters C."/>
        </authorList>
    </citation>
    <scope>NUCLEOTIDE SEQUENCE</scope>
    <source>
        <strain evidence="5">LMG 31506</strain>
    </source>
</reference>
<keyword evidence="1" id="KW-0805">Transcription regulation</keyword>
<dbReference type="GO" id="GO:0045892">
    <property type="term" value="P:negative regulation of DNA-templated transcription"/>
    <property type="evidence" value="ECO:0007669"/>
    <property type="project" value="TreeGrafter"/>
</dbReference>
<dbReference type="PANTHER" id="PTHR44846:SF1">
    <property type="entry name" value="MANNOSYL-D-GLYCERATE TRANSPORT_METABOLISM SYSTEM REPRESSOR MNGR-RELATED"/>
    <property type="match status" value="1"/>
</dbReference>
<dbReference type="InterPro" id="IPR011663">
    <property type="entry name" value="UTRA"/>
</dbReference>